<feature type="compositionally biased region" description="Basic and acidic residues" evidence="1">
    <location>
        <begin position="1"/>
        <end position="18"/>
    </location>
</feature>
<reference evidence="3" key="1">
    <citation type="submission" date="2013-03" db="EMBL/GenBank/DDBJ databases">
        <authorList>
            <person name="Jeffery W."/>
            <person name="Warren W."/>
            <person name="Wilson R.K."/>
        </authorList>
    </citation>
    <scope>NUCLEOTIDE SEQUENCE</scope>
    <source>
        <strain evidence="3">female</strain>
    </source>
</reference>
<dbReference type="Ensembl" id="ENSAMXT00000053969.1">
    <property type="protein sequence ID" value="ENSAMXP00000045841.1"/>
    <property type="gene ID" value="ENSAMXG00000031504.1"/>
</dbReference>
<organism evidence="2 3">
    <name type="scientific">Astyanax mexicanus</name>
    <name type="common">Blind cave fish</name>
    <name type="synonym">Astyanax fasciatus mexicanus</name>
    <dbReference type="NCBI Taxonomy" id="7994"/>
    <lineage>
        <taxon>Eukaryota</taxon>
        <taxon>Metazoa</taxon>
        <taxon>Chordata</taxon>
        <taxon>Craniata</taxon>
        <taxon>Vertebrata</taxon>
        <taxon>Euteleostomi</taxon>
        <taxon>Actinopterygii</taxon>
        <taxon>Neopterygii</taxon>
        <taxon>Teleostei</taxon>
        <taxon>Ostariophysi</taxon>
        <taxon>Characiformes</taxon>
        <taxon>Characoidei</taxon>
        <taxon>Acestrorhamphidae</taxon>
        <taxon>Acestrorhamphinae</taxon>
        <taxon>Astyanax</taxon>
    </lineage>
</organism>
<keyword evidence="3" id="KW-1185">Reference proteome</keyword>
<feature type="compositionally biased region" description="Basic and acidic residues" evidence="1">
    <location>
        <begin position="29"/>
        <end position="47"/>
    </location>
</feature>
<proteinExistence type="predicted"/>
<accession>A0A3B1JVT7</accession>
<evidence type="ECO:0000313" key="2">
    <source>
        <dbReference type="Ensembl" id="ENSAMXP00000045841.1"/>
    </source>
</evidence>
<protein>
    <submittedName>
        <fullName evidence="2">Uncharacterized protein</fullName>
    </submittedName>
</protein>
<dbReference type="Proteomes" id="UP000018467">
    <property type="component" value="Unassembled WGS sequence"/>
</dbReference>
<evidence type="ECO:0000256" key="1">
    <source>
        <dbReference type="SAM" id="MobiDB-lite"/>
    </source>
</evidence>
<reference evidence="2" key="3">
    <citation type="submission" date="2025-08" db="UniProtKB">
        <authorList>
            <consortium name="Ensembl"/>
        </authorList>
    </citation>
    <scope>IDENTIFICATION</scope>
</reference>
<name>A0A3B1JVT7_ASTMX</name>
<reference evidence="3" key="2">
    <citation type="journal article" date="2014" name="Nat. Commun.">
        <title>The cavefish genome reveals candidate genes for eye loss.</title>
        <authorList>
            <person name="McGaugh S.E."/>
            <person name="Gross J.B."/>
            <person name="Aken B."/>
            <person name="Blin M."/>
            <person name="Borowsky R."/>
            <person name="Chalopin D."/>
            <person name="Hinaux H."/>
            <person name="Jeffery W.R."/>
            <person name="Keene A."/>
            <person name="Ma L."/>
            <person name="Minx P."/>
            <person name="Murphy D."/>
            <person name="O'Quin K.E."/>
            <person name="Retaux S."/>
            <person name="Rohner N."/>
            <person name="Searle S.M."/>
            <person name="Stahl B.A."/>
            <person name="Tabin C."/>
            <person name="Volff J.N."/>
            <person name="Yoshizawa M."/>
            <person name="Warren W.C."/>
        </authorList>
    </citation>
    <scope>NUCLEOTIDE SEQUENCE [LARGE SCALE GENOMIC DNA]</scope>
    <source>
        <strain evidence="3">female</strain>
    </source>
</reference>
<dbReference type="InParanoid" id="A0A3B1JVT7"/>
<evidence type="ECO:0000313" key="3">
    <source>
        <dbReference type="Proteomes" id="UP000018467"/>
    </source>
</evidence>
<sequence length="197" mass="22728">MCCSTREGRNSGGEREVSNPRLAAATHTHTQERAHSSTRLERERKGIEEDTYAGGVCQRVPNNTLSKGIARKKREKEPRLARKNGHRFALTSFKDPAPNGWLTHHWTKSTRMVILLNGPVIILSDSSDFSKPMAPFAVEQHTAPCWLDINKLNSFKIKRYCFSFCSFFYCDRNHKLLALYFTCYLHCKKMFCEMYSK</sequence>
<feature type="region of interest" description="Disordered" evidence="1">
    <location>
        <begin position="1"/>
        <end position="47"/>
    </location>
</feature>
<dbReference type="AlphaFoldDB" id="A0A3B1JVT7"/>
<reference evidence="2" key="4">
    <citation type="submission" date="2025-09" db="UniProtKB">
        <authorList>
            <consortium name="Ensembl"/>
        </authorList>
    </citation>
    <scope>IDENTIFICATION</scope>
</reference>